<evidence type="ECO:0000313" key="1">
    <source>
        <dbReference type="EMBL" id="OGG61255.1"/>
    </source>
</evidence>
<name>A0A1F6DIM7_9BACT</name>
<reference evidence="1 2" key="1">
    <citation type="journal article" date="2016" name="Nat. Commun.">
        <title>Thousands of microbial genomes shed light on interconnected biogeochemical processes in an aquifer system.</title>
        <authorList>
            <person name="Anantharaman K."/>
            <person name="Brown C.T."/>
            <person name="Hug L.A."/>
            <person name="Sharon I."/>
            <person name="Castelle C.J."/>
            <person name="Probst A.J."/>
            <person name="Thomas B.C."/>
            <person name="Singh A."/>
            <person name="Wilkins M.J."/>
            <person name="Karaoz U."/>
            <person name="Brodie E.L."/>
            <person name="Williams K.H."/>
            <person name="Hubbard S.S."/>
            <person name="Banfield J.F."/>
        </authorList>
    </citation>
    <scope>NUCLEOTIDE SEQUENCE [LARGE SCALE GENOMIC DNA]</scope>
</reference>
<gene>
    <name evidence="1" type="ORF">A3C87_01505</name>
</gene>
<dbReference type="STRING" id="1798491.A3C87_01505"/>
<dbReference type="Proteomes" id="UP000176511">
    <property type="component" value="Unassembled WGS sequence"/>
</dbReference>
<protein>
    <submittedName>
        <fullName evidence="1">Uncharacterized protein</fullName>
    </submittedName>
</protein>
<sequence length="185" mass="21128">MNTAAKVFVDLEARFQSIVEATMVSDNEQEMVQKYHLAPRNSFTASYLECAILARRHDVARERVALAQDEVEQLVHIHQHRANVLSSLTNQKERGLMGDLIYLRSEKIGATIDQFVVNANLIDSTYTVEENVEHAVRHAAQCDNVMVLSAYVTMHRVCGRVFASMVYEARWLEIMHDYKPVSLMC</sequence>
<dbReference type="EMBL" id="MFLE01000023">
    <property type="protein sequence ID" value="OGG61255.1"/>
    <property type="molecule type" value="Genomic_DNA"/>
</dbReference>
<comment type="caution">
    <text evidence="1">The sequence shown here is derived from an EMBL/GenBank/DDBJ whole genome shotgun (WGS) entry which is preliminary data.</text>
</comment>
<evidence type="ECO:0000313" key="2">
    <source>
        <dbReference type="Proteomes" id="UP000176511"/>
    </source>
</evidence>
<organism evidence="1 2">
    <name type="scientific">Candidatus Kaiserbacteria bacterium RIFCSPHIGHO2_02_FULL_49_34</name>
    <dbReference type="NCBI Taxonomy" id="1798491"/>
    <lineage>
        <taxon>Bacteria</taxon>
        <taxon>Candidatus Kaiseribacteriota</taxon>
    </lineage>
</organism>
<dbReference type="AlphaFoldDB" id="A0A1F6DIM7"/>
<accession>A0A1F6DIM7</accession>
<proteinExistence type="predicted"/>